<organism evidence="3 4">
    <name type="scientific">Dyadobacter luteus</name>
    <dbReference type="NCBI Taxonomy" id="2259619"/>
    <lineage>
        <taxon>Bacteria</taxon>
        <taxon>Pseudomonadati</taxon>
        <taxon>Bacteroidota</taxon>
        <taxon>Cytophagia</taxon>
        <taxon>Cytophagales</taxon>
        <taxon>Spirosomataceae</taxon>
        <taxon>Dyadobacter</taxon>
    </lineage>
</organism>
<protein>
    <recommendedName>
        <fullName evidence="5">Lantibiotic dehydratase</fullName>
    </recommendedName>
</protein>
<evidence type="ECO:0000259" key="2">
    <source>
        <dbReference type="Pfam" id="PF14028"/>
    </source>
</evidence>
<dbReference type="OrthoDB" id="1273722at2"/>
<feature type="domain" description="Lantibiotic dehydratase N-terminal" evidence="1">
    <location>
        <begin position="52"/>
        <end position="681"/>
    </location>
</feature>
<sequence>MKFKGSAEFTSFDFFLVRRSQFPVDFFLNLDKLANADQAVFASSFGKLIAANDEFLKALYLASPAFHERTLHWLTGKTISEETQLVRTLLKYWSRICSRATPYGLFAGVSLGSWAYSTRIVPDKSKDRIYNELDITQVNQIIDLLLQDQHLAERCLFYANNSIYTAGNDIRYVEYEMHEGKAKYFLTSTENSDVLASLMLLAKKGCYLSDLRKSLLSKGFSETQAHEFVDDLVEFQLLTSELQPRITTASSLQHLIDRLQNADANSQLLQTLTEIVILLKSSEGQPANFDVIKNLIASAFPGEPVKNLIQTTLQQGYSQCTIQKTFVDELTRSLSRLKPLFVSAASPNLRRFQKEFYDKFGSAEIPLAIALDGEIGIDYGHASRLSSVSVLDGLDLNSTAKQARELTDWDQFILKHYLNYIDSTPTEIRISTEDLSSFTTAPSLNPTFYGFGNLIGQPDSADGELMFNLSFVGGNSAAALMARFSGTDPVLHSKLVEIADYEQSCVKDSILAEIVFLPESRTGNVLSHPALYPYEIPYITLSTVDQQHQLPIDDLLVASTASGKITLRSKKLGKQVIPRLSNAHFYVSELPVYQFLCDLQSDSGSINFKWTWSVLEDRPMLPRVCFENLILSRKTWNLDQSWSKNPATFIAKYDVPRYVQLIEGDNELLLDLQLPVSLHMLAEQIERKGKAQLKEFLSAKSQCLIADEHGSYSNEIIIPFKATNYQSVPPKICIESANGIQRKFSFGDQWLYIKIYAGYTIVDRTLLETVTPICNKLLQEGKIEKWFFIRYQDPQPHLRLRLLSHSYPDGIDQTVLLLKAELDPLIQQGLIDKFALDTYERELERYGPQHIELAETIFAIDTQLTTQLLAQLQQHQADEHRWLYGCRIVDAALEGFMLTLDQRAAITRDFASGFLSDFTEKEKIEIRLNDKYRLLRKELETVMGVSEDPLSQQTAVLCRNYTEQISRQLNASQHHFTWEQIGAFVHMCCNRLFISESREQELLVYHFLAKHYKSKIARKQSVLENR</sequence>
<dbReference type="Pfam" id="PF04738">
    <property type="entry name" value="Lant_dehydr_N"/>
    <property type="match status" value="1"/>
</dbReference>
<keyword evidence="4" id="KW-1185">Reference proteome</keyword>
<dbReference type="InterPro" id="IPR023809">
    <property type="entry name" value="Thiopep_bacteriocin_synth_dom"/>
</dbReference>
<dbReference type="AlphaFoldDB" id="A0A3D8YFU0"/>
<dbReference type="Pfam" id="PF14028">
    <property type="entry name" value="Lant_dehydr_C"/>
    <property type="match status" value="1"/>
</dbReference>
<evidence type="ECO:0008006" key="5">
    <source>
        <dbReference type="Google" id="ProtNLM"/>
    </source>
</evidence>
<name>A0A3D8YFU0_9BACT</name>
<proteinExistence type="predicted"/>
<reference evidence="3 4" key="1">
    <citation type="submission" date="2018-07" db="EMBL/GenBank/DDBJ databases">
        <title>Dyadobacter roseus sp. nov., isolated from rose rhizosphere soil.</title>
        <authorList>
            <person name="Chen L."/>
        </authorList>
    </citation>
    <scope>NUCLEOTIDE SEQUENCE [LARGE SCALE GENOMIC DNA]</scope>
    <source>
        <strain evidence="3 4">RS19</strain>
    </source>
</reference>
<dbReference type="NCBIfam" id="TIGR03891">
    <property type="entry name" value="thiopep_ocin"/>
    <property type="match status" value="1"/>
</dbReference>
<feature type="domain" description="Thiopeptide-type bacteriocin biosynthesis" evidence="2">
    <location>
        <begin position="750"/>
        <end position="1012"/>
    </location>
</feature>
<evidence type="ECO:0000313" key="3">
    <source>
        <dbReference type="EMBL" id="REA63542.1"/>
    </source>
</evidence>
<dbReference type="Proteomes" id="UP000256373">
    <property type="component" value="Unassembled WGS sequence"/>
</dbReference>
<comment type="caution">
    <text evidence="3">The sequence shown here is derived from an EMBL/GenBank/DDBJ whole genome shotgun (WGS) entry which is preliminary data.</text>
</comment>
<dbReference type="InterPro" id="IPR006827">
    <property type="entry name" value="Lant_deHydtase_N"/>
</dbReference>
<dbReference type="RefSeq" id="WP_115829290.1">
    <property type="nucleotide sequence ID" value="NZ_QNUL01000002.1"/>
</dbReference>
<gene>
    <name evidence="3" type="ORF">DSL64_03610</name>
</gene>
<evidence type="ECO:0000313" key="4">
    <source>
        <dbReference type="Proteomes" id="UP000256373"/>
    </source>
</evidence>
<evidence type="ECO:0000259" key="1">
    <source>
        <dbReference type="Pfam" id="PF04738"/>
    </source>
</evidence>
<dbReference type="EMBL" id="QNUL01000002">
    <property type="protein sequence ID" value="REA63542.1"/>
    <property type="molecule type" value="Genomic_DNA"/>
</dbReference>
<accession>A0A3D8YFU0</accession>